<evidence type="ECO:0000313" key="1">
    <source>
        <dbReference type="EMBL" id="RIE04454.1"/>
    </source>
</evidence>
<protein>
    <submittedName>
        <fullName evidence="1">DUF177 domain-containing protein</fullName>
    </submittedName>
</protein>
<proteinExistence type="predicted"/>
<evidence type="ECO:0000313" key="2">
    <source>
        <dbReference type="Proteomes" id="UP000266340"/>
    </source>
</evidence>
<gene>
    <name evidence="1" type="ORF">D3H35_07675</name>
</gene>
<accession>A0A398CZV9</accession>
<dbReference type="Pfam" id="PF02620">
    <property type="entry name" value="YceD"/>
    <property type="match status" value="1"/>
</dbReference>
<sequence length="203" mass="23186">MRIPFLASRILEALTKQPPHRYNNFCLFGVIPMLINVQELLSRQQPIEREGTFELKDLFRDSRDTTPLGPLSFRLTANAAGERRIGVTGELTADLRLLCSRCLDPIDHHFEVEFEEMFQVMKDTDPEPGEDDDFIPVYGERLELRPFLEEELVLNLPLAPLCREDCKGLCSECGTSLNEKTCGCGTEKIDPRLAALQDWFKPE</sequence>
<dbReference type="AlphaFoldDB" id="A0A398CZV9"/>
<name>A0A398CZV9_9BACL</name>
<dbReference type="Proteomes" id="UP000266340">
    <property type="component" value="Unassembled WGS sequence"/>
</dbReference>
<reference evidence="1 2" key="1">
    <citation type="submission" date="2018-09" db="EMBL/GenBank/DDBJ databases">
        <title>Cohnella cavernae sp. nov., isolated from a karst cave.</title>
        <authorList>
            <person name="Zhu H."/>
        </authorList>
    </citation>
    <scope>NUCLEOTIDE SEQUENCE [LARGE SCALE GENOMIC DNA]</scope>
    <source>
        <strain evidence="1 2">K2E09-144</strain>
    </source>
</reference>
<dbReference type="PANTHER" id="PTHR34374">
    <property type="entry name" value="LARGE RIBOSOMAL RNA SUBUNIT ACCUMULATION PROTEIN YCED HOMOLOG 1, CHLOROPLASTIC"/>
    <property type="match status" value="1"/>
</dbReference>
<comment type="caution">
    <text evidence="1">The sequence shown here is derived from an EMBL/GenBank/DDBJ whole genome shotgun (WGS) entry which is preliminary data.</text>
</comment>
<keyword evidence="2" id="KW-1185">Reference proteome</keyword>
<dbReference type="PANTHER" id="PTHR34374:SF1">
    <property type="entry name" value="LARGE RIBOSOMAL RNA SUBUNIT ACCUMULATION PROTEIN YCED HOMOLOG 1, CHLOROPLASTIC"/>
    <property type="match status" value="1"/>
</dbReference>
<organism evidence="1 2">
    <name type="scientific">Cohnella faecalis</name>
    <dbReference type="NCBI Taxonomy" id="2315694"/>
    <lineage>
        <taxon>Bacteria</taxon>
        <taxon>Bacillati</taxon>
        <taxon>Bacillota</taxon>
        <taxon>Bacilli</taxon>
        <taxon>Bacillales</taxon>
        <taxon>Paenibacillaceae</taxon>
        <taxon>Cohnella</taxon>
    </lineage>
</organism>
<dbReference type="EMBL" id="QXJM01000027">
    <property type="protein sequence ID" value="RIE04454.1"/>
    <property type="molecule type" value="Genomic_DNA"/>
</dbReference>
<dbReference type="InterPro" id="IPR003772">
    <property type="entry name" value="YceD"/>
</dbReference>